<dbReference type="CDD" id="cd11386">
    <property type="entry name" value="MCP_signal"/>
    <property type="match status" value="1"/>
</dbReference>
<evidence type="ECO:0000313" key="10">
    <source>
        <dbReference type="EMBL" id="SSW62844.1"/>
    </source>
</evidence>
<dbReference type="EMBL" id="UFQB01000002">
    <property type="protein sequence ID" value="SSW62844.1"/>
    <property type="molecule type" value="Genomic_DNA"/>
</dbReference>
<dbReference type="GO" id="GO:0005886">
    <property type="term" value="C:plasma membrane"/>
    <property type="evidence" value="ECO:0007669"/>
    <property type="project" value="TreeGrafter"/>
</dbReference>
<dbReference type="GO" id="GO:0004888">
    <property type="term" value="F:transmembrane signaling receptor activity"/>
    <property type="evidence" value="ECO:0007669"/>
    <property type="project" value="InterPro"/>
</dbReference>
<dbReference type="PRINTS" id="PR00260">
    <property type="entry name" value="CHEMTRNSDUCR"/>
</dbReference>
<dbReference type="PANTHER" id="PTHR43531">
    <property type="entry name" value="PROTEIN ICFG"/>
    <property type="match status" value="1"/>
</dbReference>
<dbReference type="InterPro" id="IPR051310">
    <property type="entry name" value="MCP_chemotaxis"/>
</dbReference>
<dbReference type="OrthoDB" id="9806477at2"/>
<dbReference type="PANTHER" id="PTHR43531:SF14">
    <property type="entry name" value="METHYL-ACCEPTING CHEMOTAXIS PROTEIN I-RELATED"/>
    <property type="match status" value="1"/>
</dbReference>
<dbReference type="SMART" id="SM00283">
    <property type="entry name" value="MA"/>
    <property type="match status" value="1"/>
</dbReference>
<dbReference type="FunFam" id="1.10.287.950:FF:000001">
    <property type="entry name" value="Methyl-accepting chemotaxis sensory transducer"/>
    <property type="match status" value="1"/>
</dbReference>
<dbReference type="GO" id="GO:0006935">
    <property type="term" value="P:chemotaxis"/>
    <property type="evidence" value="ECO:0007669"/>
    <property type="project" value="InterPro"/>
</dbReference>
<feature type="transmembrane region" description="Helical" evidence="7">
    <location>
        <begin position="195"/>
        <end position="215"/>
    </location>
</feature>
<evidence type="ECO:0000259" key="9">
    <source>
        <dbReference type="PROSITE" id="PS50885"/>
    </source>
</evidence>
<evidence type="ECO:0000313" key="11">
    <source>
        <dbReference type="Proteomes" id="UP000289184"/>
    </source>
</evidence>
<keyword evidence="7" id="KW-1133">Transmembrane helix</keyword>
<protein>
    <submittedName>
        <fullName evidence="10">Methyl-accepting chemotaxis protein III</fullName>
    </submittedName>
</protein>
<feature type="region of interest" description="Disordered" evidence="6">
    <location>
        <begin position="538"/>
        <end position="560"/>
    </location>
</feature>
<dbReference type="InterPro" id="IPR024478">
    <property type="entry name" value="HlyB_4HB_MCP"/>
</dbReference>
<evidence type="ECO:0000256" key="7">
    <source>
        <dbReference type="SAM" id="Phobius"/>
    </source>
</evidence>
<proteinExistence type="inferred from homology"/>
<feature type="domain" description="HAMP" evidence="9">
    <location>
        <begin position="217"/>
        <end position="269"/>
    </location>
</feature>
<dbReference type="AlphaFoldDB" id="A0A446C4Q1"/>
<dbReference type="Pfam" id="PF00015">
    <property type="entry name" value="MCPsignal"/>
    <property type="match status" value="1"/>
</dbReference>
<feature type="domain" description="Methyl-accepting transducer" evidence="8">
    <location>
        <begin position="274"/>
        <end position="503"/>
    </location>
</feature>
<dbReference type="CDD" id="cd06225">
    <property type="entry name" value="HAMP"/>
    <property type="match status" value="1"/>
</dbReference>
<gene>
    <name evidence="10" type="primary">trg_1</name>
    <name evidence="10" type="ORF">AGI3411_00693</name>
</gene>
<dbReference type="InterPro" id="IPR003660">
    <property type="entry name" value="HAMP_dom"/>
</dbReference>
<dbReference type="PROSITE" id="PS50111">
    <property type="entry name" value="CHEMOTAXIS_TRANSDUC_2"/>
    <property type="match status" value="1"/>
</dbReference>
<keyword evidence="7" id="KW-0812">Transmembrane</keyword>
<dbReference type="RefSeq" id="WP_129526018.1">
    <property type="nucleotide sequence ID" value="NZ_UFQB01000002.1"/>
</dbReference>
<keyword evidence="4" id="KW-0807">Transducer</keyword>
<evidence type="ECO:0000256" key="3">
    <source>
        <dbReference type="ARBA" id="ARBA00029447"/>
    </source>
</evidence>
<evidence type="ECO:0000256" key="1">
    <source>
        <dbReference type="ARBA" id="ARBA00004370"/>
    </source>
</evidence>
<dbReference type="PROSITE" id="PS50885">
    <property type="entry name" value="HAMP"/>
    <property type="match status" value="1"/>
</dbReference>
<dbReference type="InterPro" id="IPR004090">
    <property type="entry name" value="Chemotax_Me-accpt_rcpt"/>
</dbReference>
<dbReference type="SUPFAM" id="SSF58104">
    <property type="entry name" value="Methyl-accepting chemotaxis protein (MCP) signaling domain"/>
    <property type="match status" value="1"/>
</dbReference>
<dbReference type="InterPro" id="IPR004089">
    <property type="entry name" value="MCPsignal_dom"/>
</dbReference>
<keyword evidence="2" id="KW-0488">Methylation</keyword>
<dbReference type="Gene3D" id="1.10.287.950">
    <property type="entry name" value="Methyl-accepting chemotaxis protein"/>
    <property type="match status" value="1"/>
</dbReference>
<accession>A0A446C4Q1</accession>
<dbReference type="GO" id="GO:0007165">
    <property type="term" value="P:signal transduction"/>
    <property type="evidence" value="ECO:0007669"/>
    <property type="project" value="UniProtKB-KW"/>
</dbReference>
<feature type="coiled-coil region" evidence="5">
    <location>
        <begin position="474"/>
        <end position="512"/>
    </location>
</feature>
<evidence type="ECO:0000256" key="5">
    <source>
        <dbReference type="SAM" id="Coils"/>
    </source>
</evidence>
<evidence type="ECO:0000256" key="6">
    <source>
        <dbReference type="SAM" id="MobiDB-lite"/>
    </source>
</evidence>
<dbReference type="Pfam" id="PF00672">
    <property type="entry name" value="HAMP"/>
    <property type="match status" value="1"/>
</dbReference>
<dbReference type="Proteomes" id="UP000289184">
    <property type="component" value="Unassembled WGS sequence"/>
</dbReference>
<evidence type="ECO:0000256" key="2">
    <source>
        <dbReference type="ARBA" id="ARBA00022481"/>
    </source>
</evidence>
<evidence type="ECO:0000256" key="4">
    <source>
        <dbReference type="PROSITE-ProRule" id="PRU00284"/>
    </source>
</evidence>
<dbReference type="SMART" id="SM00304">
    <property type="entry name" value="HAMP"/>
    <property type="match status" value="1"/>
</dbReference>
<keyword evidence="5" id="KW-0175">Coiled coil</keyword>
<keyword evidence="11" id="KW-1185">Reference proteome</keyword>
<name>A0A446C4Q1_9BURK</name>
<reference evidence="10 11" key="1">
    <citation type="submission" date="2018-07" db="EMBL/GenBank/DDBJ databases">
        <authorList>
            <person name="Peeters C."/>
        </authorList>
    </citation>
    <scope>NUCLEOTIDE SEQUENCE [LARGE SCALE GENOMIC DNA]</scope>
    <source>
        <strain evidence="10 11">LMG 3411</strain>
    </source>
</reference>
<dbReference type="Pfam" id="PF12729">
    <property type="entry name" value="4HB_MCP_1"/>
    <property type="match status" value="1"/>
</dbReference>
<evidence type="ECO:0000259" key="8">
    <source>
        <dbReference type="PROSITE" id="PS50111"/>
    </source>
</evidence>
<comment type="subcellular location">
    <subcellularLocation>
        <location evidence="1">Membrane</location>
    </subcellularLocation>
</comment>
<organism evidence="10 11">
    <name type="scientific">Achromobacter agilis</name>
    <dbReference type="NCBI Taxonomy" id="1353888"/>
    <lineage>
        <taxon>Bacteria</taxon>
        <taxon>Pseudomonadati</taxon>
        <taxon>Pseudomonadota</taxon>
        <taxon>Betaproteobacteria</taxon>
        <taxon>Burkholderiales</taxon>
        <taxon>Alcaligenaceae</taxon>
        <taxon>Achromobacter</taxon>
    </lineage>
</organism>
<feature type="transmembrane region" description="Helical" evidence="7">
    <location>
        <begin position="12"/>
        <end position="37"/>
    </location>
</feature>
<sequence length="560" mass="58992">MLRYFSGMRIGARLSGAFLLVAVVGGAIGAFGVWGLARMDAMNDRLYDTELRGISDIKEANIHLIYAGRARNAYLAVATEQERQALRKQFDDAVTNMDALREKAAANFYSDDNKRVLAQFVETEKAWKSESAAFFAAAQSQPLTQADPRLAEVEARVIGASQKLDDLMTTLAQGKESAAAQTVKAGSDLYGTVRAVMIALAVAGVAVGLLLGWLVTRGIVRPLDQAVKAARQVAAGDLTTDIQVATRDETGELMSALKAMNESLARIVKDVRDGCESIASASSQIAQGNADLSQRTEEQASSLEETAASMEELTSTVQQNANNAGEADRLVNLASSVAIRGGEVVDGVVQTMSAISDSSRRIADITGVIDGIAFQTNILALNAAVEAARAGEQGRGFAVVAGEVRTLAQRSAVAAKEIKALIDESAARVEGGTRQVDEAGRTMREVVDSVSQVAALVREIASASEEQSSGIGQVNQAVAQMDTVTQQNAALVEEAAAAAASMQEQAGRLAQEVRRFKVEAGGSARDAQIRLAQAVPAARKPALAPAQPARQSAGEDWPTF</sequence>
<comment type="similarity">
    <text evidence="3">Belongs to the methyl-accepting chemotaxis (MCP) protein family.</text>
</comment>
<keyword evidence="7" id="KW-0472">Membrane</keyword>